<keyword evidence="2" id="KW-0472">Membrane</keyword>
<feature type="transmembrane region" description="Helical" evidence="2">
    <location>
        <begin position="185"/>
        <end position="209"/>
    </location>
</feature>
<protein>
    <submittedName>
        <fullName evidence="3">Uncharacterized protein</fullName>
    </submittedName>
</protein>
<dbReference type="Proteomes" id="UP000594262">
    <property type="component" value="Unplaced"/>
</dbReference>
<evidence type="ECO:0000313" key="3">
    <source>
        <dbReference type="EnsemblMetazoa" id="CLYHEMP008550.3"/>
    </source>
</evidence>
<feature type="transmembrane region" description="Helical" evidence="2">
    <location>
        <begin position="441"/>
        <end position="461"/>
    </location>
</feature>
<keyword evidence="2" id="KW-0812">Transmembrane</keyword>
<proteinExistence type="predicted"/>
<evidence type="ECO:0000256" key="1">
    <source>
        <dbReference type="SAM" id="MobiDB-lite"/>
    </source>
</evidence>
<reference evidence="3" key="1">
    <citation type="submission" date="2021-01" db="UniProtKB">
        <authorList>
            <consortium name="EnsemblMetazoa"/>
        </authorList>
    </citation>
    <scope>IDENTIFICATION</scope>
</reference>
<feature type="transmembrane region" description="Helical" evidence="2">
    <location>
        <begin position="481"/>
        <end position="497"/>
    </location>
</feature>
<feature type="compositionally biased region" description="Polar residues" evidence="1">
    <location>
        <begin position="24"/>
        <end position="61"/>
    </location>
</feature>
<organism evidence="3 4">
    <name type="scientific">Clytia hemisphaerica</name>
    <dbReference type="NCBI Taxonomy" id="252671"/>
    <lineage>
        <taxon>Eukaryota</taxon>
        <taxon>Metazoa</taxon>
        <taxon>Cnidaria</taxon>
        <taxon>Hydrozoa</taxon>
        <taxon>Hydroidolina</taxon>
        <taxon>Leptothecata</taxon>
        <taxon>Obeliida</taxon>
        <taxon>Clytiidae</taxon>
        <taxon>Clytia</taxon>
    </lineage>
</organism>
<feature type="region of interest" description="Disordered" evidence="1">
    <location>
        <begin position="1"/>
        <end position="80"/>
    </location>
</feature>
<keyword evidence="2" id="KW-1133">Transmembrane helix</keyword>
<name>A0A7M5V9R7_9CNID</name>
<feature type="transmembrane region" description="Helical" evidence="2">
    <location>
        <begin position="283"/>
        <end position="301"/>
    </location>
</feature>
<feature type="transmembrane region" description="Helical" evidence="2">
    <location>
        <begin position="571"/>
        <end position="593"/>
    </location>
</feature>
<sequence>MPKFSLMSPGKSRKSSTRDEAQPLVQTNPNYTQNERTSSSSSYPERKTSTMSRSPSNNSDLSLDKVKIRPGMPHGPPSPRIPAVLDLNFDQTPFQFYTRNGCGWVEGVLQSTALVLFCLLCPSLFVFLIYCGANSVEKRQQKNKADEEKKKQDRFFMGLFFLTFLKDLMIIVLVIQSYFNTKASVYIVAYSPVVYCWILVLFVFPVTLFHFADVQYEFGFDTDRKKIMKTFAAYFFSSKTKHQQAQKWEAQDQYFSENYDLLSKIQTSNDELKYVYKSTKKSIFNAAIALSVIVALAHALVPCILQVHQYHTFTIQVLNETLANSTAFVNITTINGTTFSNMTNVTITEHVKHDVTMLAVVGLSTFNAFFVSLIAAPYFIYVILWKIGMLREWKRFNANERDTRKTLVNGGPQGIAMWWKIRQTLKLFSSGACLSSMISKMACVVAMVLVALLSATIVLNIISLDSDFNAHNLVPLMIDDLFLYAVILVLASLSVLIKKEQKVSGDTIELKQLNLCYELGHLMNLEQDAMDVEPGVKVKVRVFRGCLMLLQELSNTMENLEKGTASNNMSIFCFSVSTLLILPALGLGFRFLLAKW</sequence>
<evidence type="ECO:0000313" key="4">
    <source>
        <dbReference type="Proteomes" id="UP000594262"/>
    </source>
</evidence>
<feature type="transmembrane region" description="Helical" evidence="2">
    <location>
        <begin position="113"/>
        <end position="133"/>
    </location>
</feature>
<dbReference type="EnsemblMetazoa" id="CLYHEMT008550.3">
    <property type="protein sequence ID" value="CLYHEMP008550.3"/>
    <property type="gene ID" value="CLYHEMG008550"/>
</dbReference>
<feature type="transmembrane region" description="Helical" evidence="2">
    <location>
        <begin position="366"/>
        <end position="385"/>
    </location>
</feature>
<accession>A0A7M5V9R7</accession>
<keyword evidence="4" id="KW-1185">Reference proteome</keyword>
<dbReference type="AlphaFoldDB" id="A0A7M5V9R7"/>
<evidence type="ECO:0000256" key="2">
    <source>
        <dbReference type="SAM" id="Phobius"/>
    </source>
</evidence>
<feature type="transmembrane region" description="Helical" evidence="2">
    <location>
        <begin position="154"/>
        <end position="179"/>
    </location>
</feature>